<dbReference type="Pfam" id="PF03640">
    <property type="entry name" value="Lipoprotein_15"/>
    <property type="match status" value="2"/>
</dbReference>
<dbReference type="InterPro" id="IPR005297">
    <property type="entry name" value="Lipoprotein_repeat"/>
</dbReference>
<dbReference type="PIRSF" id="PIRSF029720">
    <property type="entry name" value="UCP029720"/>
    <property type="match status" value="1"/>
</dbReference>
<protein>
    <recommendedName>
        <fullName evidence="4">ATP-binding protein</fullName>
    </recommendedName>
</protein>
<feature type="chain" id="PRO_5017056385" description="ATP-binding protein" evidence="1">
    <location>
        <begin position="23"/>
        <end position="131"/>
    </location>
</feature>
<evidence type="ECO:0000256" key="1">
    <source>
        <dbReference type="SAM" id="SignalP"/>
    </source>
</evidence>
<accession>A0A347UE86</accession>
<name>A0A347UE86_9RHOB</name>
<sequence length="131" mass="13774">MFKSLLIATALTTTLFAGGAFAAAHAPQATIHVVTTDSGKVYSDAKGMTLYTFDKDAKGVSNCNDGCAAKWPPLMAPAKAQGEGQFSVVTRADGSKQWAVNGMPLYTWIKDKKPGDVTGDGVKGVWHIAKP</sequence>
<dbReference type="PANTHER" id="PTHR39335">
    <property type="entry name" value="BLL4220 PROTEIN"/>
    <property type="match status" value="1"/>
</dbReference>
<proteinExistence type="predicted"/>
<dbReference type="EMBL" id="CP032125">
    <property type="protein sequence ID" value="AXX97164.1"/>
    <property type="molecule type" value="Genomic_DNA"/>
</dbReference>
<dbReference type="RefSeq" id="WP_118941822.1">
    <property type="nucleotide sequence ID" value="NZ_CP032125.1"/>
</dbReference>
<dbReference type="KEGG" id="pamo:BAR1_03990"/>
<dbReference type="OrthoDB" id="9800666at2"/>
<dbReference type="PANTHER" id="PTHR39335:SF1">
    <property type="entry name" value="BLL4220 PROTEIN"/>
    <property type="match status" value="1"/>
</dbReference>
<dbReference type="InterPro" id="IPR014558">
    <property type="entry name" value="UCP029720"/>
</dbReference>
<evidence type="ECO:0008006" key="4">
    <source>
        <dbReference type="Google" id="ProtNLM"/>
    </source>
</evidence>
<dbReference type="GO" id="GO:0043448">
    <property type="term" value="P:alkane catabolic process"/>
    <property type="evidence" value="ECO:0007669"/>
    <property type="project" value="TreeGrafter"/>
</dbReference>
<keyword evidence="1" id="KW-0732">Signal</keyword>
<evidence type="ECO:0000313" key="2">
    <source>
        <dbReference type="EMBL" id="AXX97164.1"/>
    </source>
</evidence>
<dbReference type="AlphaFoldDB" id="A0A347UE86"/>
<reference evidence="2 3" key="1">
    <citation type="submission" date="2018-09" db="EMBL/GenBank/DDBJ databases">
        <title>Profundibacter amoris BAR1 gen. nov., sp. nov., a new member of the Roseobacter clade isolated at Lokis Castle Vent Field on the Arctic Mid-Oceanic Ridge.</title>
        <authorList>
            <person name="Le Moine Bauer S."/>
            <person name="Sjoeberg A.G."/>
            <person name="L'Haridon S."/>
            <person name="Stokke R."/>
            <person name="Roalkvam I."/>
            <person name="Steen I.H."/>
            <person name="Dahle H."/>
        </authorList>
    </citation>
    <scope>NUCLEOTIDE SEQUENCE [LARGE SCALE GENOMIC DNA]</scope>
    <source>
        <strain evidence="2 3">BAR1</strain>
    </source>
</reference>
<feature type="signal peptide" evidence="1">
    <location>
        <begin position="1"/>
        <end position="22"/>
    </location>
</feature>
<gene>
    <name evidence="2" type="ORF">BAR1_03990</name>
</gene>
<evidence type="ECO:0000313" key="3">
    <source>
        <dbReference type="Proteomes" id="UP000261704"/>
    </source>
</evidence>
<keyword evidence="3" id="KW-1185">Reference proteome</keyword>
<organism evidence="2 3">
    <name type="scientific">Profundibacter amoris</name>
    <dbReference type="NCBI Taxonomy" id="2171755"/>
    <lineage>
        <taxon>Bacteria</taxon>
        <taxon>Pseudomonadati</taxon>
        <taxon>Pseudomonadota</taxon>
        <taxon>Alphaproteobacteria</taxon>
        <taxon>Rhodobacterales</taxon>
        <taxon>Paracoccaceae</taxon>
        <taxon>Profundibacter</taxon>
    </lineage>
</organism>
<dbReference type="Proteomes" id="UP000261704">
    <property type="component" value="Chromosome"/>
</dbReference>